<dbReference type="PANTHER" id="PTHR37544">
    <property type="entry name" value="SPRAY-RELATED"/>
    <property type="match status" value="1"/>
</dbReference>
<protein>
    <submittedName>
        <fullName evidence="3">Uncharacterized protein</fullName>
    </submittedName>
</protein>
<sequence>MNKRQHPSQWETAKVTEKWQSLKSSVHHNMPRKQPQDEEQQQRPKEWRPIIIRDWSIVLLLTVTFGLFAGVLTLVVLSKVRHGFTSVKNVSGDILGVDLGISLLWVVLPSAIFGIYGQVVAAAIDAFGFRQPFVELVEGAPASKTIALDYRSLMPGQREWTAFRNRHWHLAVPFVISLLLKTAIGPLAARVMVEQPYAGTEPVTLNQAYALTSTIDLEESPGWDLLPVLNIASATKVYSGSYSRWVDGNHTFLSFDFPPAREGNISQASVTATTSAYFARLECQVLDDLDSHLYLQPDPNNPSHSGRFYLNGTDNGCFWRTNFQVSQGFTTYLRTESNTTCGDYGGSSFSGRFIVAGGAIQSMTSYNLTVLSCVPTYWVVSGDLTMDLRAAARNPIMRWDEDTDNVVELRPQWWDSFEQQIQQVDSTDTTTNFNAVSATAIGRLILDYARRTSLDPFAPDTMIKSSQEVFASVYATLLDQYMVRRVSEPVQIPGKLTTTTDRLFVVYPIAGVILAFLVMVSAILALILWHTHAYSSVLFEEPVGLLGHAGLLVDSVVYRMAGGVRTLDNFCGQTSDDVTQKVNVFYGPTAKFRMEDRSDPAKARIVMDARGSTRRGTLGSQSED</sequence>
<keyword evidence="4" id="KW-1185">Reference proteome</keyword>
<feature type="compositionally biased region" description="Basic and acidic residues" evidence="1">
    <location>
        <begin position="34"/>
        <end position="43"/>
    </location>
</feature>
<dbReference type="AlphaFoldDB" id="A0AAN8E7U2"/>
<keyword evidence="2" id="KW-0812">Transmembrane</keyword>
<dbReference type="Pfam" id="PF11915">
    <property type="entry name" value="DUF3433"/>
    <property type="match status" value="1"/>
</dbReference>
<gene>
    <name evidence="3" type="ORF">OHC33_010772</name>
</gene>
<proteinExistence type="predicted"/>
<comment type="caution">
    <text evidence="3">The sequence shown here is derived from an EMBL/GenBank/DDBJ whole genome shotgun (WGS) entry which is preliminary data.</text>
</comment>
<dbReference type="EMBL" id="JAKLMC020000051">
    <property type="protein sequence ID" value="KAK5948224.1"/>
    <property type="molecule type" value="Genomic_DNA"/>
</dbReference>
<feature type="transmembrane region" description="Helical" evidence="2">
    <location>
        <begin position="168"/>
        <end position="189"/>
    </location>
</feature>
<keyword evidence="2" id="KW-0472">Membrane</keyword>
<organism evidence="3 4">
    <name type="scientific">Knufia fluminis</name>
    <dbReference type="NCBI Taxonomy" id="191047"/>
    <lineage>
        <taxon>Eukaryota</taxon>
        <taxon>Fungi</taxon>
        <taxon>Dikarya</taxon>
        <taxon>Ascomycota</taxon>
        <taxon>Pezizomycotina</taxon>
        <taxon>Eurotiomycetes</taxon>
        <taxon>Chaetothyriomycetidae</taxon>
        <taxon>Chaetothyriales</taxon>
        <taxon>Trichomeriaceae</taxon>
        <taxon>Knufia</taxon>
    </lineage>
</organism>
<feature type="transmembrane region" description="Helical" evidence="2">
    <location>
        <begin position="55"/>
        <end position="80"/>
    </location>
</feature>
<evidence type="ECO:0000256" key="2">
    <source>
        <dbReference type="SAM" id="Phobius"/>
    </source>
</evidence>
<feature type="region of interest" description="Disordered" evidence="1">
    <location>
        <begin position="1"/>
        <end position="43"/>
    </location>
</feature>
<evidence type="ECO:0000313" key="3">
    <source>
        <dbReference type="EMBL" id="KAK5948224.1"/>
    </source>
</evidence>
<evidence type="ECO:0000256" key="1">
    <source>
        <dbReference type="SAM" id="MobiDB-lite"/>
    </source>
</evidence>
<accession>A0AAN8E7U2</accession>
<dbReference type="Proteomes" id="UP001316803">
    <property type="component" value="Unassembled WGS sequence"/>
</dbReference>
<reference evidence="3 4" key="1">
    <citation type="submission" date="2022-12" db="EMBL/GenBank/DDBJ databases">
        <title>Genomic features and morphological characterization of a novel Knufia sp. strain isolated from spacecraft assembly facility.</title>
        <authorList>
            <person name="Teixeira M."/>
            <person name="Chander A.M."/>
            <person name="Stajich J.E."/>
            <person name="Venkateswaran K."/>
        </authorList>
    </citation>
    <scope>NUCLEOTIDE SEQUENCE [LARGE SCALE GENOMIC DNA]</scope>
    <source>
        <strain evidence="3 4">FJI-L2-BK-P2</strain>
    </source>
</reference>
<name>A0AAN8E7U2_9EURO</name>
<feature type="transmembrane region" description="Helical" evidence="2">
    <location>
        <begin position="100"/>
        <end position="124"/>
    </location>
</feature>
<dbReference type="InterPro" id="IPR021840">
    <property type="entry name" value="DUF3433"/>
</dbReference>
<evidence type="ECO:0000313" key="4">
    <source>
        <dbReference type="Proteomes" id="UP001316803"/>
    </source>
</evidence>
<keyword evidence="2" id="KW-1133">Transmembrane helix</keyword>
<feature type="transmembrane region" description="Helical" evidence="2">
    <location>
        <begin position="505"/>
        <end position="529"/>
    </location>
</feature>